<dbReference type="Pfam" id="PF05150">
    <property type="entry name" value="Legionella_OMP"/>
    <property type="match status" value="1"/>
</dbReference>
<reference evidence="2 3" key="1">
    <citation type="submission" date="2018-06" db="EMBL/GenBank/DDBJ databases">
        <authorList>
            <consortium name="Pathogen Informatics"/>
            <person name="Doyle S."/>
        </authorList>
    </citation>
    <scope>NUCLEOTIDE SEQUENCE [LARGE SCALE GENOMIC DNA]</scope>
    <source>
        <strain evidence="2 3">NCTC13316</strain>
    </source>
</reference>
<feature type="chain" id="PRO_5016615877" evidence="1">
    <location>
        <begin position="19"/>
        <end position="310"/>
    </location>
</feature>
<gene>
    <name evidence="2" type="ORF">NCTC13316_02241</name>
</gene>
<keyword evidence="1" id="KW-0732">Signal</keyword>
<evidence type="ECO:0000256" key="1">
    <source>
        <dbReference type="SAM" id="SignalP"/>
    </source>
</evidence>
<dbReference type="SUPFAM" id="SSF56935">
    <property type="entry name" value="Porins"/>
    <property type="match status" value="1"/>
</dbReference>
<protein>
    <submittedName>
        <fullName evidence="2">Outer membrane protein</fullName>
    </submittedName>
</protein>
<dbReference type="InterPro" id="IPR007825">
    <property type="entry name" value="Major_OMP_Legionella"/>
</dbReference>
<proteinExistence type="predicted"/>
<feature type="signal peptide" evidence="1">
    <location>
        <begin position="1"/>
        <end position="18"/>
    </location>
</feature>
<dbReference type="AlphaFoldDB" id="A0A378JM26"/>
<dbReference type="Proteomes" id="UP000254794">
    <property type="component" value="Unassembled WGS sequence"/>
</dbReference>
<dbReference type="OrthoDB" id="5636000at2"/>
<organism evidence="2 3">
    <name type="scientific">Legionella busanensis</name>
    <dbReference type="NCBI Taxonomy" id="190655"/>
    <lineage>
        <taxon>Bacteria</taxon>
        <taxon>Pseudomonadati</taxon>
        <taxon>Pseudomonadota</taxon>
        <taxon>Gammaproteobacteria</taxon>
        <taxon>Legionellales</taxon>
        <taxon>Legionellaceae</taxon>
        <taxon>Legionella</taxon>
    </lineage>
</organism>
<dbReference type="EMBL" id="UGOD01000001">
    <property type="protein sequence ID" value="STX52137.1"/>
    <property type="molecule type" value="Genomic_DNA"/>
</dbReference>
<accession>A0A378JM26</accession>
<keyword evidence="3" id="KW-1185">Reference proteome</keyword>
<name>A0A378JM26_9GAMM</name>
<sequence>MKKIVLSLLALSSGVAIAGTMGPVCVPGNVTVPCESVGFDVGIHALYLRPAFNGNQYADNFLGYNTNGTFLDKHDDWLWGFKLEGSYHFGTGSDITASWYHLRDDIVTSGNTYDSLVTGSTLSFAYNRDTYTWDAVNVEFGQHADFGMFKDVRFHAGIQYVNIKLQEYAPVTITTTDGDVIPNYNDTTQKFKGVGPRVGMDLAYNFNDAFNIYGRLAGALLIGDVDSLDKSGGTLPFFNSSSTTIVPEFDVKLGVAYTYNMPTSKLIVDGGYMATNYFEALTLVSGGVTPSTSYGFHGPYFGVKYIGMMI</sequence>
<evidence type="ECO:0000313" key="3">
    <source>
        <dbReference type="Proteomes" id="UP000254794"/>
    </source>
</evidence>
<dbReference type="RefSeq" id="WP_115331719.1">
    <property type="nucleotide sequence ID" value="NZ_UGOD01000001.1"/>
</dbReference>
<evidence type="ECO:0000313" key="2">
    <source>
        <dbReference type="EMBL" id="STX52137.1"/>
    </source>
</evidence>